<dbReference type="GO" id="GO:0030170">
    <property type="term" value="F:pyridoxal phosphate binding"/>
    <property type="evidence" value="ECO:0007669"/>
    <property type="project" value="InterPro"/>
</dbReference>
<evidence type="ECO:0000256" key="1">
    <source>
        <dbReference type="SAM" id="Phobius"/>
    </source>
</evidence>
<accession>D8LMR0</accession>
<keyword evidence="1" id="KW-1133">Transmembrane helix</keyword>
<feature type="domain" description="MOSC" evidence="2">
    <location>
        <begin position="192"/>
        <end position="346"/>
    </location>
</feature>
<dbReference type="SUPFAM" id="SSF141673">
    <property type="entry name" value="MOSC N-terminal domain-like"/>
    <property type="match status" value="1"/>
</dbReference>
<feature type="transmembrane region" description="Helical" evidence="1">
    <location>
        <begin position="12"/>
        <end position="34"/>
    </location>
</feature>
<dbReference type="GO" id="GO:0003824">
    <property type="term" value="F:catalytic activity"/>
    <property type="evidence" value="ECO:0007669"/>
    <property type="project" value="InterPro"/>
</dbReference>
<dbReference type="AlphaFoldDB" id="D8LMR0"/>
<dbReference type="InterPro" id="IPR011037">
    <property type="entry name" value="Pyrv_Knase-like_insert_dom_sf"/>
</dbReference>
<dbReference type="Pfam" id="PF03476">
    <property type="entry name" value="MOSC_N"/>
    <property type="match status" value="1"/>
</dbReference>
<dbReference type="InParanoid" id="D8LMR0"/>
<dbReference type="OrthoDB" id="17255at2759"/>
<dbReference type="EMBL" id="FN649740">
    <property type="protein sequence ID" value="CBN74711.1"/>
    <property type="molecule type" value="Genomic_DNA"/>
</dbReference>
<keyword evidence="4" id="KW-1185">Reference proteome</keyword>
<reference evidence="3 4" key="1">
    <citation type="journal article" date="2010" name="Nature">
        <title>The Ectocarpus genome and the independent evolution of multicellularity in brown algae.</title>
        <authorList>
            <person name="Cock J.M."/>
            <person name="Sterck L."/>
            <person name="Rouze P."/>
            <person name="Scornet D."/>
            <person name="Allen A.E."/>
            <person name="Amoutzias G."/>
            <person name="Anthouard V."/>
            <person name="Artiguenave F."/>
            <person name="Aury J.M."/>
            <person name="Badger J.H."/>
            <person name="Beszteri B."/>
            <person name="Billiau K."/>
            <person name="Bonnet E."/>
            <person name="Bothwell J.H."/>
            <person name="Bowler C."/>
            <person name="Boyen C."/>
            <person name="Brownlee C."/>
            <person name="Carrano C.J."/>
            <person name="Charrier B."/>
            <person name="Cho G.Y."/>
            <person name="Coelho S.M."/>
            <person name="Collen J."/>
            <person name="Corre E."/>
            <person name="Da Silva C."/>
            <person name="Delage L."/>
            <person name="Delaroque N."/>
            <person name="Dittami S.M."/>
            <person name="Doulbeau S."/>
            <person name="Elias M."/>
            <person name="Farnham G."/>
            <person name="Gachon C.M."/>
            <person name="Gschloessl B."/>
            <person name="Heesch S."/>
            <person name="Jabbari K."/>
            <person name="Jubin C."/>
            <person name="Kawai H."/>
            <person name="Kimura K."/>
            <person name="Kloareg B."/>
            <person name="Kupper F.C."/>
            <person name="Lang D."/>
            <person name="Le Bail A."/>
            <person name="Leblanc C."/>
            <person name="Lerouge P."/>
            <person name="Lohr M."/>
            <person name="Lopez P.J."/>
            <person name="Martens C."/>
            <person name="Maumus F."/>
            <person name="Michel G."/>
            <person name="Miranda-Saavedra D."/>
            <person name="Morales J."/>
            <person name="Moreau H."/>
            <person name="Motomura T."/>
            <person name="Nagasato C."/>
            <person name="Napoli C.A."/>
            <person name="Nelson D.R."/>
            <person name="Nyvall-Collen P."/>
            <person name="Peters A.F."/>
            <person name="Pommier C."/>
            <person name="Potin P."/>
            <person name="Poulain J."/>
            <person name="Quesneville H."/>
            <person name="Read B."/>
            <person name="Rensing S.A."/>
            <person name="Ritter A."/>
            <person name="Rousvoal S."/>
            <person name="Samanta M."/>
            <person name="Samson G."/>
            <person name="Schroeder D.C."/>
            <person name="Segurens B."/>
            <person name="Strittmatter M."/>
            <person name="Tonon T."/>
            <person name="Tregear J.W."/>
            <person name="Valentin K."/>
            <person name="von Dassow P."/>
            <person name="Yamagishi T."/>
            <person name="Van de Peer Y."/>
            <person name="Wincker P."/>
        </authorList>
    </citation>
    <scope>NUCLEOTIDE SEQUENCE [LARGE SCALE GENOMIC DNA]</scope>
    <source>
        <strain evidence="4">Ec32 / CCAP1310/4</strain>
    </source>
</reference>
<dbReference type="Proteomes" id="UP000002630">
    <property type="component" value="Linkage Group LG15"/>
</dbReference>
<dbReference type="SUPFAM" id="SSF50800">
    <property type="entry name" value="PK beta-barrel domain-like"/>
    <property type="match status" value="1"/>
</dbReference>
<keyword evidence="1" id="KW-0472">Membrane</keyword>
<evidence type="ECO:0000313" key="4">
    <source>
        <dbReference type="Proteomes" id="UP000002630"/>
    </source>
</evidence>
<dbReference type="OMA" id="ARQYPQM"/>
<organism evidence="3 4">
    <name type="scientific">Ectocarpus siliculosus</name>
    <name type="common">Brown alga</name>
    <name type="synonym">Conferva siliculosa</name>
    <dbReference type="NCBI Taxonomy" id="2880"/>
    <lineage>
        <taxon>Eukaryota</taxon>
        <taxon>Sar</taxon>
        <taxon>Stramenopiles</taxon>
        <taxon>Ochrophyta</taxon>
        <taxon>PX clade</taxon>
        <taxon>Phaeophyceae</taxon>
        <taxon>Ectocarpales</taxon>
        <taxon>Ectocarpaceae</taxon>
        <taxon>Ectocarpus</taxon>
    </lineage>
</organism>
<dbReference type="PROSITE" id="PS51340">
    <property type="entry name" value="MOSC"/>
    <property type="match status" value="1"/>
</dbReference>
<sequence length="358" mass="38910">MDLLEKLVGEGTGGLILCGALLVLGTCVLPMCAGMRVPRQDGEKCRPDEPHEIPAKAKITSLRVYPVKSCAGHEVQQASLGDRGLEMDRQWMIVDGRGRFMSQRRFSKLALISPSLPKTKDEPLVLSAPGVASLEVPVVRKVGAGGPAAGGELVEVGVWKDTCQAIDQGDAAASWLQAFLGVDNLRLVRMKDGFVRPTDPGYGTGFRTGFADGFPMLLVAEESLEELNSRIAATGDGEQAAVGMDRFRPNIVVRGWGPFAEDDWTKIRVGRIGMRTPKPCSRCQIPGINQSTLEVRKEPRQTLDTFRTGSHVARWNEKWSKDVFFGMNVLHESTGVLRVGNDVDVLRAASKASAKKTQ</sequence>
<dbReference type="PANTHER" id="PTHR14237">
    <property type="entry name" value="MOLYBDOPTERIN COFACTOR SULFURASE MOSC"/>
    <property type="match status" value="1"/>
</dbReference>
<dbReference type="InterPro" id="IPR005303">
    <property type="entry name" value="MOCOS_middle"/>
</dbReference>
<gene>
    <name evidence="3" type="ORF">Esi_0041_0010</name>
</gene>
<dbReference type="STRING" id="2880.D8LMR0"/>
<dbReference type="Pfam" id="PF03473">
    <property type="entry name" value="MOSC"/>
    <property type="match status" value="1"/>
</dbReference>
<dbReference type="PANTHER" id="PTHR14237:SF19">
    <property type="entry name" value="MITOCHONDRIAL AMIDOXIME REDUCING COMPONENT 1"/>
    <property type="match status" value="1"/>
</dbReference>
<dbReference type="eggNOG" id="KOG2362">
    <property type="taxonomic scope" value="Eukaryota"/>
</dbReference>
<name>D8LMR0_ECTSI</name>
<proteinExistence type="predicted"/>
<evidence type="ECO:0000259" key="2">
    <source>
        <dbReference type="PROSITE" id="PS51340"/>
    </source>
</evidence>
<keyword evidence="1" id="KW-0812">Transmembrane</keyword>
<dbReference type="EMBL" id="FN648608">
    <property type="protein sequence ID" value="CBN74711.1"/>
    <property type="molecule type" value="Genomic_DNA"/>
</dbReference>
<protein>
    <recommendedName>
        <fullName evidence="2">MOSC domain-containing protein</fullName>
    </recommendedName>
</protein>
<evidence type="ECO:0000313" key="3">
    <source>
        <dbReference type="EMBL" id="CBN74711.1"/>
    </source>
</evidence>
<dbReference type="InterPro" id="IPR005302">
    <property type="entry name" value="MoCF_Sase_C"/>
</dbReference>
<dbReference type="GO" id="GO:0030151">
    <property type="term" value="F:molybdenum ion binding"/>
    <property type="evidence" value="ECO:0007669"/>
    <property type="project" value="InterPro"/>
</dbReference>